<name>A0A9K3KH29_9STRA</name>
<comment type="caution">
    <text evidence="3">The sequence shown here is derived from an EMBL/GenBank/DDBJ whole genome shotgun (WGS) entry which is preliminary data.</text>
</comment>
<dbReference type="NCBIfam" id="TIGR00104">
    <property type="entry name" value="tRNA_TsaA"/>
    <property type="match status" value="1"/>
</dbReference>
<reference evidence="3" key="1">
    <citation type="journal article" date="2021" name="Sci. Rep.">
        <title>Diploid genomic architecture of Nitzschia inconspicua, an elite biomass production diatom.</title>
        <authorList>
            <person name="Oliver A."/>
            <person name="Podell S."/>
            <person name="Pinowska A."/>
            <person name="Traller J.C."/>
            <person name="Smith S.R."/>
            <person name="McClure R."/>
            <person name="Beliaev A."/>
            <person name="Bohutskyi P."/>
            <person name="Hill E.A."/>
            <person name="Rabines A."/>
            <person name="Zheng H."/>
            <person name="Allen L.Z."/>
            <person name="Kuo A."/>
            <person name="Grigoriev I.V."/>
            <person name="Allen A.E."/>
            <person name="Hazlebeck D."/>
            <person name="Allen E.E."/>
        </authorList>
    </citation>
    <scope>NUCLEOTIDE SEQUENCE</scope>
    <source>
        <strain evidence="3">Hildebrandi</strain>
    </source>
</reference>
<sequence length="522" mass="58813">MDSNLKVAADTTAMSFLYSRLGRKGHARGRPVGTKQRHRVRRSVETVRNEIGDVLFRRAYRMSFESFETLHKLLLPALTRIHQKLMEKASAQRTEKEDCGEPGLDLLHGPNGKVAVMLSFASFKKLADARKEIQSLKQQRRSSHEEPKRETSRTAAISEVSVSATFPKTKYPKNGILSDGDLNVLPIGTVRSVYRLCVGTPRQGLLAPSARGYIQLQKLGDSSTQEAVCGLEGFSHIWVLFIFHLNTQSSSSKRRFKSKITPPALGGKKVGIFATRSPHRANPIGITLCKLDRIQVDSPHQVTLYISGLDLVDGTPVLDIKPFVPFYDSVDGVLGGKSVVVTQPSEESSMTRASFQPFPTSMTPTRVPEWVERGLATFRPVIITNEAEQELKNILNDNPKALEFYGSQYQDDEDVQKALTEILNCIQQVLAMDVRSSYQTQKSREGNFRSERSVRIQTRFDTRYNNALVNQHQPKQFCTQQLDNLIIEYEVEARENPQRDTSVQNGAEDIIIVWRIQLLVKR</sequence>
<dbReference type="InterPro" id="IPR040372">
    <property type="entry name" value="YaeB-like"/>
</dbReference>
<evidence type="ECO:0000256" key="1">
    <source>
        <dbReference type="SAM" id="MobiDB-lite"/>
    </source>
</evidence>
<evidence type="ECO:0000313" key="3">
    <source>
        <dbReference type="EMBL" id="KAG7343036.1"/>
    </source>
</evidence>
<proteinExistence type="predicted"/>
<keyword evidence="4" id="KW-1185">Reference proteome</keyword>
<dbReference type="Pfam" id="PF01980">
    <property type="entry name" value="TrmO_N"/>
    <property type="match status" value="1"/>
</dbReference>
<feature type="domain" description="TsaA-like" evidence="2">
    <location>
        <begin position="184"/>
        <end position="332"/>
    </location>
</feature>
<reference evidence="3" key="2">
    <citation type="submission" date="2021-04" db="EMBL/GenBank/DDBJ databases">
        <authorList>
            <person name="Podell S."/>
        </authorList>
    </citation>
    <scope>NUCLEOTIDE SEQUENCE</scope>
    <source>
        <strain evidence="3">Hildebrandi</strain>
    </source>
</reference>
<dbReference type="InterPro" id="IPR023370">
    <property type="entry name" value="TrmO-like_N"/>
</dbReference>
<dbReference type="AlphaFoldDB" id="A0A9K3KH29"/>
<dbReference type="OrthoDB" id="4882at2759"/>
<gene>
    <name evidence="3" type="ORF">IV203_020981</name>
</gene>
<evidence type="ECO:0000259" key="2">
    <source>
        <dbReference type="PROSITE" id="PS51668"/>
    </source>
</evidence>
<feature type="region of interest" description="Disordered" evidence="1">
    <location>
        <begin position="134"/>
        <end position="156"/>
    </location>
</feature>
<feature type="compositionally biased region" description="Basic and acidic residues" evidence="1">
    <location>
        <begin position="142"/>
        <end position="152"/>
    </location>
</feature>
<dbReference type="PANTHER" id="PTHR12818">
    <property type="entry name" value="TRNA (ADENINE(37)-N6)-METHYLTRANSFERASE"/>
    <property type="match status" value="1"/>
</dbReference>
<evidence type="ECO:0000313" key="4">
    <source>
        <dbReference type="Proteomes" id="UP000693970"/>
    </source>
</evidence>
<accession>A0A9K3KH29</accession>
<dbReference type="CDD" id="cd09281">
    <property type="entry name" value="UPF0066"/>
    <property type="match status" value="1"/>
</dbReference>
<organism evidence="3 4">
    <name type="scientific">Nitzschia inconspicua</name>
    <dbReference type="NCBI Taxonomy" id="303405"/>
    <lineage>
        <taxon>Eukaryota</taxon>
        <taxon>Sar</taxon>
        <taxon>Stramenopiles</taxon>
        <taxon>Ochrophyta</taxon>
        <taxon>Bacillariophyta</taxon>
        <taxon>Bacillariophyceae</taxon>
        <taxon>Bacillariophycidae</taxon>
        <taxon>Bacillariales</taxon>
        <taxon>Bacillariaceae</taxon>
        <taxon>Nitzschia</taxon>
    </lineage>
</organism>
<dbReference type="PANTHER" id="PTHR12818:SF0">
    <property type="entry name" value="TRNA (ADENINE(37)-N6)-METHYLTRANSFERASE"/>
    <property type="match status" value="1"/>
</dbReference>
<protein>
    <submittedName>
        <fullName evidence="3">SAM-binding protein</fullName>
    </submittedName>
</protein>
<dbReference type="Proteomes" id="UP000693970">
    <property type="component" value="Unassembled WGS sequence"/>
</dbReference>
<dbReference type="EMBL" id="JAGRRH010000024">
    <property type="protein sequence ID" value="KAG7343036.1"/>
    <property type="molecule type" value="Genomic_DNA"/>
</dbReference>
<dbReference type="PROSITE" id="PS51668">
    <property type="entry name" value="TSAA_2"/>
    <property type="match status" value="1"/>
</dbReference>